<dbReference type="PANTHER" id="PTHR30146:SF109">
    <property type="entry name" value="HTH-TYPE TRANSCRIPTIONAL REGULATOR GALS"/>
    <property type="match status" value="1"/>
</dbReference>
<dbReference type="InterPro" id="IPR010982">
    <property type="entry name" value="Lambda_DNA-bd_dom_sf"/>
</dbReference>
<dbReference type="InterPro" id="IPR028082">
    <property type="entry name" value="Peripla_BP_I"/>
</dbReference>
<dbReference type="SUPFAM" id="SSF47413">
    <property type="entry name" value="lambda repressor-like DNA-binding domains"/>
    <property type="match status" value="1"/>
</dbReference>
<dbReference type="SUPFAM" id="SSF53822">
    <property type="entry name" value="Periplasmic binding protein-like I"/>
    <property type="match status" value="1"/>
</dbReference>
<dbReference type="InterPro" id="IPR000843">
    <property type="entry name" value="HTH_LacI"/>
</dbReference>
<dbReference type="EMBL" id="JAKLWS010000030">
    <property type="protein sequence ID" value="MCG2590307.1"/>
    <property type="molecule type" value="Genomic_DNA"/>
</dbReference>
<dbReference type="InterPro" id="IPR025997">
    <property type="entry name" value="SBP_2_dom"/>
</dbReference>
<sequence>MKKNVRLVDIAEKLDLTKVSVSKALRDHPDISSETRKRVKKVAREMGYRPNLVARSLTSKKSQTIGVIIPKMANYFFAPVIDGIYNAANNSDYEVVLGISLEDEKLEKKHIESMLNMRVDGLLVSITEQTKNAARFKIVREMGIDLVFFDRGFSDAGFTYIKVDDRNSAKTGVKYLIDRGCKKIAHLAGYDSVEIGKERKAGYLEALSEASEEMSGPAIVYGGYSEKDGYLGFEKILNQYGKPEAIFAVTYPVGLGALEYMNDHKINPNDITILTFGGSEFNKHLVNPFICIEQPTYELGTVAFRQIEKEMNSEIQPTPKIIELTAKLNR</sequence>
<name>A0ABS9KHH9_9BACT</name>
<evidence type="ECO:0000313" key="5">
    <source>
        <dbReference type="EMBL" id="MCG2590307.1"/>
    </source>
</evidence>
<organism evidence="5 6">
    <name type="scientific">Rhodohalobacter sulfatireducens</name>
    <dbReference type="NCBI Taxonomy" id="2911366"/>
    <lineage>
        <taxon>Bacteria</taxon>
        <taxon>Pseudomonadati</taxon>
        <taxon>Balneolota</taxon>
        <taxon>Balneolia</taxon>
        <taxon>Balneolales</taxon>
        <taxon>Balneolaceae</taxon>
        <taxon>Rhodohalobacter</taxon>
    </lineage>
</organism>
<reference evidence="5" key="1">
    <citation type="submission" date="2022-01" db="EMBL/GenBank/DDBJ databases">
        <authorList>
            <person name="Wang Y."/>
        </authorList>
    </citation>
    <scope>NUCLEOTIDE SEQUENCE</scope>
    <source>
        <strain evidence="5">WB101</strain>
    </source>
</reference>
<keyword evidence="2" id="KW-0238">DNA-binding</keyword>
<keyword evidence="6" id="KW-1185">Reference proteome</keyword>
<dbReference type="Gene3D" id="3.40.50.2300">
    <property type="match status" value="2"/>
</dbReference>
<dbReference type="PROSITE" id="PS50932">
    <property type="entry name" value="HTH_LACI_2"/>
    <property type="match status" value="1"/>
</dbReference>
<keyword evidence="1" id="KW-0805">Transcription regulation</keyword>
<accession>A0ABS9KHH9</accession>
<dbReference type="CDD" id="cd06267">
    <property type="entry name" value="PBP1_LacI_sugar_binding-like"/>
    <property type="match status" value="1"/>
</dbReference>
<evidence type="ECO:0000256" key="3">
    <source>
        <dbReference type="ARBA" id="ARBA00023163"/>
    </source>
</evidence>
<dbReference type="Gene3D" id="1.10.260.40">
    <property type="entry name" value="lambda repressor-like DNA-binding domains"/>
    <property type="match status" value="1"/>
</dbReference>
<dbReference type="Proteomes" id="UP001165366">
    <property type="component" value="Unassembled WGS sequence"/>
</dbReference>
<dbReference type="SMART" id="SM00354">
    <property type="entry name" value="HTH_LACI"/>
    <property type="match status" value="1"/>
</dbReference>
<evidence type="ECO:0000256" key="2">
    <source>
        <dbReference type="ARBA" id="ARBA00023125"/>
    </source>
</evidence>
<proteinExistence type="predicted"/>
<dbReference type="CDD" id="cd01392">
    <property type="entry name" value="HTH_LacI"/>
    <property type="match status" value="1"/>
</dbReference>
<evidence type="ECO:0000313" key="6">
    <source>
        <dbReference type="Proteomes" id="UP001165366"/>
    </source>
</evidence>
<evidence type="ECO:0000259" key="4">
    <source>
        <dbReference type="PROSITE" id="PS50932"/>
    </source>
</evidence>
<comment type="caution">
    <text evidence="5">The sequence shown here is derived from an EMBL/GenBank/DDBJ whole genome shotgun (WGS) entry which is preliminary data.</text>
</comment>
<feature type="domain" description="HTH lacI-type" evidence="4">
    <location>
        <begin position="5"/>
        <end position="59"/>
    </location>
</feature>
<dbReference type="Pfam" id="PF13407">
    <property type="entry name" value="Peripla_BP_4"/>
    <property type="match status" value="1"/>
</dbReference>
<dbReference type="Pfam" id="PF00356">
    <property type="entry name" value="LacI"/>
    <property type="match status" value="1"/>
</dbReference>
<keyword evidence="3" id="KW-0804">Transcription</keyword>
<dbReference type="PANTHER" id="PTHR30146">
    <property type="entry name" value="LACI-RELATED TRANSCRIPTIONAL REPRESSOR"/>
    <property type="match status" value="1"/>
</dbReference>
<gene>
    <name evidence="5" type="ORF">L6773_17150</name>
</gene>
<reference evidence="5" key="2">
    <citation type="submission" date="2024-05" db="EMBL/GenBank/DDBJ databases">
        <title>Rhodohalobacter halophilus gen. nov., sp. nov., a moderately halophilic member of the family Balneolaceae.</title>
        <authorList>
            <person name="Xia J."/>
        </authorList>
    </citation>
    <scope>NUCLEOTIDE SEQUENCE</scope>
    <source>
        <strain evidence="5">WB101</strain>
    </source>
</reference>
<dbReference type="RefSeq" id="WP_237855680.1">
    <property type="nucleotide sequence ID" value="NZ_JAKLWS010000030.1"/>
</dbReference>
<protein>
    <submittedName>
        <fullName evidence="5">LacI family transcriptional regulator</fullName>
    </submittedName>
</protein>
<evidence type="ECO:0000256" key="1">
    <source>
        <dbReference type="ARBA" id="ARBA00023015"/>
    </source>
</evidence>